<dbReference type="AlphaFoldDB" id="A0A3B0TIT7"/>
<proteinExistence type="predicted"/>
<dbReference type="EMBL" id="UOEM01000116">
    <property type="protein sequence ID" value="VAW18581.1"/>
    <property type="molecule type" value="Genomic_DNA"/>
</dbReference>
<keyword evidence="2" id="KW-1003">Cell membrane</keyword>
<dbReference type="GO" id="GO:0005886">
    <property type="term" value="C:plasma membrane"/>
    <property type="evidence" value="ECO:0007669"/>
    <property type="project" value="UniProtKB-SubCell"/>
</dbReference>
<evidence type="ECO:0000313" key="7">
    <source>
        <dbReference type="EMBL" id="VAW18581.1"/>
    </source>
</evidence>
<organism evidence="7">
    <name type="scientific">hydrothermal vent metagenome</name>
    <dbReference type="NCBI Taxonomy" id="652676"/>
    <lineage>
        <taxon>unclassified sequences</taxon>
        <taxon>metagenomes</taxon>
        <taxon>ecological metagenomes</taxon>
    </lineage>
</organism>
<accession>A0A3B0TIT7</accession>
<dbReference type="PANTHER" id="PTHR30606">
    <property type="entry name" value="LIPID A BIOSYNTHESIS LAUROYL ACYLTRANSFERASE"/>
    <property type="match status" value="1"/>
</dbReference>
<dbReference type="PANTHER" id="PTHR30606:SF9">
    <property type="entry name" value="LIPID A BIOSYNTHESIS LAUROYLTRANSFERASE"/>
    <property type="match status" value="1"/>
</dbReference>
<keyword evidence="6 7" id="KW-0012">Acyltransferase</keyword>
<evidence type="ECO:0000256" key="6">
    <source>
        <dbReference type="ARBA" id="ARBA00023315"/>
    </source>
</evidence>
<dbReference type="CDD" id="cd07984">
    <property type="entry name" value="LPLAT_LABLAT-like"/>
    <property type="match status" value="1"/>
</dbReference>
<dbReference type="GO" id="GO:0008913">
    <property type="term" value="F:Kdo2-lipid IVA acyltransferase activity"/>
    <property type="evidence" value="ECO:0007669"/>
    <property type="project" value="UniProtKB-EC"/>
</dbReference>
<dbReference type="InterPro" id="IPR004960">
    <property type="entry name" value="LipA_acyltrans"/>
</dbReference>
<dbReference type="Pfam" id="PF03279">
    <property type="entry name" value="Lip_A_acyltrans"/>
    <property type="match status" value="1"/>
</dbReference>
<dbReference type="NCBIfam" id="NF005120">
    <property type="entry name" value="PRK06553.1"/>
    <property type="match status" value="1"/>
</dbReference>
<protein>
    <submittedName>
        <fullName evidence="7">Lipid A biosynthesis lauroyl acyltransferase</fullName>
        <ecNumber evidence="7">2.3.1.241</ecNumber>
    </submittedName>
</protein>
<reference evidence="7" key="1">
    <citation type="submission" date="2018-06" db="EMBL/GenBank/DDBJ databases">
        <authorList>
            <person name="Zhirakovskaya E."/>
        </authorList>
    </citation>
    <scope>NUCLEOTIDE SEQUENCE</scope>
</reference>
<keyword evidence="3" id="KW-0997">Cell inner membrane</keyword>
<comment type="subcellular location">
    <subcellularLocation>
        <location evidence="1">Cell inner membrane</location>
    </subcellularLocation>
</comment>
<evidence type="ECO:0000256" key="1">
    <source>
        <dbReference type="ARBA" id="ARBA00004533"/>
    </source>
</evidence>
<evidence type="ECO:0000256" key="4">
    <source>
        <dbReference type="ARBA" id="ARBA00022679"/>
    </source>
</evidence>
<evidence type="ECO:0000256" key="3">
    <source>
        <dbReference type="ARBA" id="ARBA00022519"/>
    </source>
</evidence>
<name>A0A3B0TIT7_9ZZZZ</name>
<dbReference type="GO" id="GO:1901137">
    <property type="term" value="P:carbohydrate derivative biosynthetic process"/>
    <property type="evidence" value="ECO:0007669"/>
    <property type="project" value="UniProtKB-ARBA"/>
</dbReference>
<evidence type="ECO:0000256" key="2">
    <source>
        <dbReference type="ARBA" id="ARBA00022475"/>
    </source>
</evidence>
<keyword evidence="4 7" id="KW-0808">Transferase</keyword>
<keyword evidence="5" id="KW-0472">Membrane</keyword>
<dbReference type="EC" id="2.3.1.241" evidence="7"/>
<dbReference type="GO" id="GO:0008610">
    <property type="term" value="P:lipid biosynthetic process"/>
    <property type="evidence" value="ECO:0007669"/>
    <property type="project" value="UniProtKB-ARBA"/>
</dbReference>
<gene>
    <name evidence="7" type="ORF">MNBD_ALPHA09-2348</name>
</gene>
<evidence type="ECO:0000256" key="5">
    <source>
        <dbReference type="ARBA" id="ARBA00023136"/>
    </source>
</evidence>
<sequence>MTLLKLKIYFALAVEWLVAQAAILTFKLLRLLPFEPTAAALSRVARALAPILPRSRVAMDNLRLAFPQIDDARRTEILRGMWDNFFRSAVEFIHLDKVIQLDPASPDPGRVEIVANEQFFALRDSGDAAIIFTAHLANWELMPISAAKLGLKVTSVFRPPNNRFIARFLLRQRSAHAGALLPTMAGAGYEIMGLLERGGIIGQLVDQRFRRGVEVPFFGHPAKTNTFPAKLVRQFDCAIYGARAIRLPGSRFRIEMTDRLDPPRDNQGHVDIEKTTAMITAIVEGWVREHPEQWLWLHRRWER</sequence>